<dbReference type="Pfam" id="PF04898">
    <property type="entry name" value="Glu_syn_central"/>
    <property type="match status" value="1"/>
</dbReference>
<proteinExistence type="inferred from homology"/>
<dbReference type="PANTHER" id="PTHR43100:SF2">
    <property type="entry name" value="BNAA03G19380D PROTEIN"/>
    <property type="match status" value="1"/>
</dbReference>
<evidence type="ECO:0008006" key="6">
    <source>
        <dbReference type="Google" id="ProtNLM"/>
    </source>
</evidence>
<accession>A0A8S0FJU4</accession>
<dbReference type="SUPFAM" id="SSF51395">
    <property type="entry name" value="FMN-linked oxidoreductases"/>
    <property type="match status" value="1"/>
</dbReference>
<dbReference type="AlphaFoldDB" id="A0A8S0FJU4"/>
<dbReference type="Proteomes" id="UP000467488">
    <property type="component" value="Chromosome"/>
</dbReference>
<evidence type="ECO:0000259" key="2">
    <source>
        <dbReference type="Pfam" id="PF01645"/>
    </source>
</evidence>
<dbReference type="PANTHER" id="PTHR43100">
    <property type="entry name" value="GLUTAMATE SYNTHASE [NADPH] SMALL CHAIN"/>
    <property type="match status" value="1"/>
</dbReference>
<dbReference type="InterPro" id="IPR006982">
    <property type="entry name" value="Glu_synth_centr_N"/>
</dbReference>
<feature type="domain" description="Glutamate synthase central-N" evidence="3">
    <location>
        <begin position="3"/>
        <end position="171"/>
    </location>
</feature>
<dbReference type="Pfam" id="PF01645">
    <property type="entry name" value="Glu_synthase"/>
    <property type="match status" value="1"/>
</dbReference>
<dbReference type="InterPro" id="IPR013785">
    <property type="entry name" value="Aldolase_TIM"/>
</dbReference>
<evidence type="ECO:0000256" key="1">
    <source>
        <dbReference type="ARBA" id="ARBA00009716"/>
    </source>
</evidence>
<organism evidence="4 5">
    <name type="scientific">Escherichia coli</name>
    <dbReference type="NCBI Taxonomy" id="562"/>
    <lineage>
        <taxon>Bacteria</taxon>
        <taxon>Pseudomonadati</taxon>
        <taxon>Pseudomonadota</taxon>
        <taxon>Gammaproteobacteria</taxon>
        <taxon>Enterobacterales</taxon>
        <taxon>Enterobacteriaceae</taxon>
        <taxon>Escherichia</taxon>
    </lineage>
</organism>
<gene>
    <name evidence="4" type="ORF">EIMP300_19270</name>
</gene>
<dbReference type="GO" id="GO:0006537">
    <property type="term" value="P:glutamate biosynthetic process"/>
    <property type="evidence" value="ECO:0007669"/>
    <property type="project" value="InterPro"/>
</dbReference>
<dbReference type="Gene3D" id="3.20.20.70">
    <property type="entry name" value="Aldolase class I"/>
    <property type="match status" value="2"/>
</dbReference>
<dbReference type="GO" id="GO:0015930">
    <property type="term" value="F:glutamate synthase activity"/>
    <property type="evidence" value="ECO:0007669"/>
    <property type="project" value="InterPro"/>
</dbReference>
<name>A0A8S0FJU4_ECOLX</name>
<sequence length="316" mass="34780">MKEDHYRADTLDITFDVTKTTLEATVKELCDKAEKMVRSGTVLLVLSDRNIAKDRLPVPAPMAVGAIQTRLVEQSLRCDANIIVETASARDPHHFAVLLGFGATAIYPYLAYETLGRLVDTHAIAKDYRTVMLNYRNGINKGLYKIMSKMGISATIASYRCSKLFEAVGLHDDVVGLCFQGAVSRIGGASFEDFQQDLLNLSKRAWLARKPISQGGLLKYVHGGEYHAYNPDVVRTLQQAVQSGEYSDYQEYAKLVNERPATTLRDLLAITPGENAVNIADVEPASELFKRFDTAAMSIGALSPEAHEALAEAMKC</sequence>
<dbReference type="EMBL" id="AP022360">
    <property type="protein sequence ID" value="BBU80527.1"/>
    <property type="molecule type" value="Genomic_DNA"/>
</dbReference>
<evidence type="ECO:0000313" key="4">
    <source>
        <dbReference type="EMBL" id="BBU80527.1"/>
    </source>
</evidence>
<evidence type="ECO:0000259" key="3">
    <source>
        <dbReference type="Pfam" id="PF04898"/>
    </source>
</evidence>
<evidence type="ECO:0000313" key="5">
    <source>
        <dbReference type="Proteomes" id="UP000467488"/>
    </source>
</evidence>
<feature type="domain" description="Glutamate synthase" evidence="2">
    <location>
        <begin position="227"/>
        <end position="315"/>
    </location>
</feature>
<comment type="similarity">
    <text evidence="1">Belongs to the glutamate synthase family.</text>
</comment>
<dbReference type="InterPro" id="IPR051394">
    <property type="entry name" value="Glutamate_Synthase"/>
</dbReference>
<protein>
    <recommendedName>
        <fullName evidence="6">Glutamate synthase (NADPH)</fullName>
    </recommendedName>
</protein>
<dbReference type="InterPro" id="IPR002932">
    <property type="entry name" value="Glu_synthdom"/>
</dbReference>
<reference evidence="4 5" key="1">
    <citation type="submission" date="2020-01" db="EMBL/GenBank/DDBJ databases">
        <title>Dynamics of blaIMP-6 dissemination in carbapenem resistant Enterobacteriacea isolated from regional surveillance in Osaka, Japan.</title>
        <authorList>
            <person name="Abe R."/>
            <person name="Akeda Y."/>
            <person name="Sugawara Y."/>
            <person name="Yamamoto N."/>
            <person name="Tomono K."/>
            <person name="Takeuchi D."/>
            <person name="Kawahara R."/>
            <person name="Hamada S."/>
        </authorList>
    </citation>
    <scope>NUCLEOTIDE SEQUENCE [LARGE SCALE GENOMIC DNA]</scope>
    <source>
        <strain evidence="4 5">E300</strain>
    </source>
</reference>